<dbReference type="PIRSF" id="PIRSF002808">
    <property type="entry name" value="Hexose_phosphate_transp"/>
    <property type="match status" value="1"/>
</dbReference>
<evidence type="ECO:0000313" key="9">
    <source>
        <dbReference type="EMBL" id="SDO92169.1"/>
    </source>
</evidence>
<gene>
    <name evidence="9" type="ORF">SAMN05216366_10384</name>
</gene>
<dbReference type="OrthoDB" id="105228at2"/>
<feature type="transmembrane region" description="Helical" evidence="7">
    <location>
        <begin position="316"/>
        <end position="334"/>
    </location>
</feature>
<dbReference type="InterPro" id="IPR036259">
    <property type="entry name" value="MFS_trans_sf"/>
</dbReference>
<evidence type="ECO:0000256" key="1">
    <source>
        <dbReference type="ARBA" id="ARBA00004651"/>
    </source>
</evidence>
<evidence type="ECO:0000256" key="2">
    <source>
        <dbReference type="ARBA" id="ARBA00022448"/>
    </source>
</evidence>
<feature type="transmembrane region" description="Helical" evidence="7">
    <location>
        <begin position="174"/>
        <end position="192"/>
    </location>
</feature>
<dbReference type="PANTHER" id="PTHR11662">
    <property type="entry name" value="SOLUTE CARRIER FAMILY 17"/>
    <property type="match status" value="1"/>
</dbReference>
<dbReference type="InterPro" id="IPR011701">
    <property type="entry name" value="MFS"/>
</dbReference>
<sequence>MNLENAISSANAPASTNYRWKVASLIFLVSFVAYMDRVNLSVATPVIMQEFGFTKIDMGLIQTCFFGGYALMQVPGGILADRFGLRKTGTFAILWWSIFTALTAFAHGKLSFAAVRLAFGLGEGPVFPSLGAACYKWFNHAEKGKASSSILGGTFFGPVVGPLLTVALMGWLGWQGVFIIFGLLGIVVAYAWHHYTRDTPEDCPYVSEEEINYINEARSGQTEKAVAPWKELLVNHRFWAVGLQFLVVDYIMYVFLSWLPMFLTEVYGLSLKSMGFWTSVPWIALTFMVFFAGWFSDRLAAGKNSERQYTMRTATAIFGIAVTSVGLYAASHMASVEAAIFWMTLALGSLGFCMSATWSSVMSLGGRFSGSVSGWINLWGNIGGVLAPIVTAFLVETYGWNNAFSITALFGLIVVACWLVIKPGKQLIADN</sequence>
<reference evidence="9 10" key="1">
    <citation type="submission" date="2016-10" db="EMBL/GenBank/DDBJ databases">
        <authorList>
            <person name="de Groot N.N."/>
        </authorList>
    </citation>
    <scope>NUCLEOTIDE SEQUENCE [LARGE SCALE GENOMIC DNA]</scope>
    <source>
        <strain evidence="9 10">S137</strain>
    </source>
</reference>
<dbReference type="Pfam" id="PF07690">
    <property type="entry name" value="MFS_1"/>
    <property type="match status" value="1"/>
</dbReference>
<feature type="transmembrane region" description="Helical" evidence="7">
    <location>
        <begin position="376"/>
        <end position="395"/>
    </location>
</feature>
<comment type="subcellular location">
    <subcellularLocation>
        <location evidence="1">Cell membrane</location>
        <topology evidence="1">Multi-pass membrane protein</topology>
    </subcellularLocation>
</comment>
<dbReference type="GO" id="GO:0005886">
    <property type="term" value="C:plasma membrane"/>
    <property type="evidence" value="ECO:0007669"/>
    <property type="project" value="UniProtKB-SubCell"/>
</dbReference>
<evidence type="ECO:0000313" key="10">
    <source>
        <dbReference type="Proteomes" id="UP000182412"/>
    </source>
</evidence>
<feature type="transmembrane region" description="Helical" evidence="7">
    <location>
        <begin position="401"/>
        <end position="421"/>
    </location>
</feature>
<accession>A0A1H0NHL5</accession>
<evidence type="ECO:0000256" key="4">
    <source>
        <dbReference type="ARBA" id="ARBA00022692"/>
    </source>
</evidence>
<keyword evidence="5 7" id="KW-1133">Transmembrane helix</keyword>
<feature type="transmembrane region" description="Helical" evidence="7">
    <location>
        <begin position="340"/>
        <end position="364"/>
    </location>
</feature>
<keyword evidence="2" id="KW-0813">Transport</keyword>
<feature type="domain" description="Major facilitator superfamily (MFS) profile" evidence="8">
    <location>
        <begin position="22"/>
        <end position="426"/>
    </location>
</feature>
<dbReference type="Gene3D" id="1.20.1250.20">
    <property type="entry name" value="MFS general substrate transporter like domains"/>
    <property type="match status" value="2"/>
</dbReference>
<dbReference type="Proteomes" id="UP000182412">
    <property type="component" value="Unassembled WGS sequence"/>
</dbReference>
<keyword evidence="4 7" id="KW-0812">Transmembrane</keyword>
<evidence type="ECO:0000256" key="7">
    <source>
        <dbReference type="SAM" id="Phobius"/>
    </source>
</evidence>
<feature type="transmembrane region" description="Helical" evidence="7">
    <location>
        <begin position="91"/>
        <end position="108"/>
    </location>
</feature>
<dbReference type="CDD" id="cd17319">
    <property type="entry name" value="MFS_ExuT_GudP_like"/>
    <property type="match status" value="1"/>
</dbReference>
<evidence type="ECO:0000256" key="5">
    <source>
        <dbReference type="ARBA" id="ARBA00022989"/>
    </source>
</evidence>
<evidence type="ECO:0000256" key="6">
    <source>
        <dbReference type="ARBA" id="ARBA00023136"/>
    </source>
</evidence>
<proteinExistence type="predicted"/>
<evidence type="ECO:0000259" key="8">
    <source>
        <dbReference type="PROSITE" id="PS50850"/>
    </source>
</evidence>
<dbReference type="PROSITE" id="PS50850">
    <property type="entry name" value="MFS"/>
    <property type="match status" value="1"/>
</dbReference>
<protein>
    <submittedName>
        <fullName evidence="9">MFS transporter, ACS family, glucarate transporter</fullName>
    </submittedName>
</protein>
<dbReference type="InterPro" id="IPR000849">
    <property type="entry name" value="Sugar_P_transporter"/>
</dbReference>
<keyword evidence="6 7" id="KW-0472">Membrane</keyword>
<name>A0A1H0NHL5_SELRU</name>
<dbReference type="PANTHER" id="PTHR11662:SF399">
    <property type="entry name" value="FI19708P1-RELATED"/>
    <property type="match status" value="1"/>
</dbReference>
<feature type="transmembrane region" description="Helical" evidence="7">
    <location>
        <begin position="276"/>
        <end position="295"/>
    </location>
</feature>
<dbReference type="InterPro" id="IPR020846">
    <property type="entry name" value="MFS_dom"/>
</dbReference>
<dbReference type="InterPro" id="IPR050382">
    <property type="entry name" value="MFS_Na/Anion_cotransporter"/>
</dbReference>
<feature type="transmembrane region" description="Helical" evidence="7">
    <location>
        <begin position="59"/>
        <end position="79"/>
    </location>
</feature>
<dbReference type="AlphaFoldDB" id="A0A1H0NHL5"/>
<dbReference type="SUPFAM" id="SSF103473">
    <property type="entry name" value="MFS general substrate transporter"/>
    <property type="match status" value="1"/>
</dbReference>
<organism evidence="9 10">
    <name type="scientific">Selenomonas ruminantium</name>
    <dbReference type="NCBI Taxonomy" id="971"/>
    <lineage>
        <taxon>Bacteria</taxon>
        <taxon>Bacillati</taxon>
        <taxon>Bacillota</taxon>
        <taxon>Negativicutes</taxon>
        <taxon>Selenomonadales</taxon>
        <taxon>Selenomonadaceae</taxon>
        <taxon>Selenomonas</taxon>
    </lineage>
</organism>
<dbReference type="EMBL" id="FNJQ01000003">
    <property type="protein sequence ID" value="SDO92169.1"/>
    <property type="molecule type" value="Genomic_DNA"/>
</dbReference>
<dbReference type="GO" id="GO:0022857">
    <property type="term" value="F:transmembrane transporter activity"/>
    <property type="evidence" value="ECO:0007669"/>
    <property type="project" value="InterPro"/>
</dbReference>
<dbReference type="RefSeq" id="WP_074571289.1">
    <property type="nucleotide sequence ID" value="NZ_FNJQ01000003.1"/>
</dbReference>
<keyword evidence="3" id="KW-1003">Cell membrane</keyword>
<evidence type="ECO:0000256" key="3">
    <source>
        <dbReference type="ARBA" id="ARBA00022475"/>
    </source>
</evidence>
<feature type="transmembrane region" description="Helical" evidence="7">
    <location>
        <begin position="238"/>
        <end position="256"/>
    </location>
</feature>